<comment type="caution">
    <text evidence="5">The sequence shown here is derived from an EMBL/GenBank/DDBJ whole genome shotgun (WGS) entry which is preliminary data.</text>
</comment>
<keyword evidence="3" id="KW-0560">Oxidoreductase</keyword>
<evidence type="ECO:0000259" key="4">
    <source>
        <dbReference type="Pfam" id="PF00248"/>
    </source>
</evidence>
<dbReference type="RefSeq" id="WP_188529102.1">
    <property type="nucleotide sequence ID" value="NZ_BMGR01000002.1"/>
</dbReference>
<dbReference type="InterPro" id="IPR036812">
    <property type="entry name" value="NAD(P)_OxRdtase_dom_sf"/>
</dbReference>
<dbReference type="InterPro" id="IPR005399">
    <property type="entry name" value="K_chnl_volt-dep_bsu_KCNAB-rel"/>
</dbReference>
<sequence length="324" mass="35635">MNYRRLGQSGLKVSEISLGSWLTYGTATEKETALACVDKAYELGINFFDTSNAYNRGEAEIVLGEALSRYSRDSYVVATKAFFPMGTGPNDKGLSRKHLIEQCDASLKRLGVDYIDLYQCHRFDPESPVEETLRALDDLTAQGKILYAGVSEWTAAQIADAVRIGERLRLRPLISNQPIYNMFERYIEKEVIPVSSRNGIGQIVFSPLAQGVLTGKYKPGAAVPEGSRAANSSTNQIINSYIREEVLLCVQKLEQLASEHGIKLSQMALAWVLRRPGVSSAIIGASRPSQIEENVQASAITLTEDTLAAIDAILEDVNGFRPVR</sequence>
<keyword evidence="6" id="KW-1185">Reference proteome</keyword>
<dbReference type="PANTHER" id="PTHR43150">
    <property type="entry name" value="HYPERKINETIC, ISOFORM M"/>
    <property type="match status" value="1"/>
</dbReference>
<accession>A0A917CPX8</accession>
<dbReference type="Gene3D" id="3.20.20.100">
    <property type="entry name" value="NADP-dependent oxidoreductase domain"/>
    <property type="match status" value="1"/>
</dbReference>
<evidence type="ECO:0000313" key="5">
    <source>
        <dbReference type="EMBL" id="GGF92428.1"/>
    </source>
</evidence>
<evidence type="ECO:0000256" key="1">
    <source>
        <dbReference type="ARBA" id="ARBA00006515"/>
    </source>
</evidence>
<reference evidence="5" key="1">
    <citation type="journal article" date="2014" name="Int. J. Syst. Evol. Microbiol.">
        <title>Complete genome sequence of Corynebacterium casei LMG S-19264T (=DSM 44701T), isolated from a smear-ripened cheese.</title>
        <authorList>
            <consortium name="US DOE Joint Genome Institute (JGI-PGF)"/>
            <person name="Walter F."/>
            <person name="Albersmeier A."/>
            <person name="Kalinowski J."/>
            <person name="Ruckert C."/>
        </authorList>
    </citation>
    <scope>NUCLEOTIDE SEQUENCE</scope>
    <source>
        <strain evidence="5">CGMCC 1.12987</strain>
    </source>
</reference>
<dbReference type="AlphaFoldDB" id="A0A917CPX8"/>
<organism evidence="5 6">
    <name type="scientific">Paenibacillus abyssi</name>
    <dbReference type="NCBI Taxonomy" id="1340531"/>
    <lineage>
        <taxon>Bacteria</taxon>
        <taxon>Bacillati</taxon>
        <taxon>Bacillota</taxon>
        <taxon>Bacilli</taxon>
        <taxon>Bacillales</taxon>
        <taxon>Paenibacillaceae</taxon>
        <taxon>Paenibacillus</taxon>
    </lineage>
</organism>
<dbReference type="GO" id="GO:0005829">
    <property type="term" value="C:cytosol"/>
    <property type="evidence" value="ECO:0007669"/>
    <property type="project" value="UniProtKB-ARBA"/>
</dbReference>
<dbReference type="Pfam" id="PF00248">
    <property type="entry name" value="Aldo_ket_red"/>
    <property type="match status" value="1"/>
</dbReference>
<evidence type="ECO:0000313" key="6">
    <source>
        <dbReference type="Proteomes" id="UP000644756"/>
    </source>
</evidence>
<comment type="similarity">
    <text evidence="1">Belongs to the shaker potassium channel beta subunit family.</text>
</comment>
<dbReference type="CDD" id="cd19074">
    <property type="entry name" value="Aldo_ket_red_shaker-like"/>
    <property type="match status" value="1"/>
</dbReference>
<evidence type="ECO:0000256" key="2">
    <source>
        <dbReference type="ARBA" id="ARBA00022857"/>
    </source>
</evidence>
<dbReference type="GO" id="GO:0016491">
    <property type="term" value="F:oxidoreductase activity"/>
    <property type="evidence" value="ECO:0007669"/>
    <property type="project" value="UniProtKB-KW"/>
</dbReference>
<name>A0A917CPX8_9BACL</name>
<proteinExistence type="inferred from homology"/>
<protein>
    <submittedName>
        <fullName evidence="5">Aldo/keto reductase</fullName>
    </submittedName>
</protein>
<dbReference type="SUPFAM" id="SSF51430">
    <property type="entry name" value="NAD(P)-linked oxidoreductase"/>
    <property type="match status" value="1"/>
</dbReference>
<dbReference type="EMBL" id="BMGR01000002">
    <property type="protein sequence ID" value="GGF92428.1"/>
    <property type="molecule type" value="Genomic_DNA"/>
</dbReference>
<keyword evidence="2" id="KW-0521">NADP</keyword>
<dbReference type="InterPro" id="IPR023210">
    <property type="entry name" value="NADP_OxRdtase_dom"/>
</dbReference>
<reference evidence="5" key="2">
    <citation type="submission" date="2020-09" db="EMBL/GenBank/DDBJ databases">
        <authorList>
            <person name="Sun Q."/>
            <person name="Zhou Y."/>
        </authorList>
    </citation>
    <scope>NUCLEOTIDE SEQUENCE</scope>
    <source>
        <strain evidence="5">CGMCC 1.12987</strain>
    </source>
</reference>
<evidence type="ECO:0000256" key="3">
    <source>
        <dbReference type="ARBA" id="ARBA00023002"/>
    </source>
</evidence>
<feature type="domain" description="NADP-dependent oxidoreductase" evidence="4">
    <location>
        <begin position="15"/>
        <end position="314"/>
    </location>
</feature>
<dbReference type="PANTHER" id="PTHR43150:SF2">
    <property type="entry name" value="HYPERKINETIC, ISOFORM M"/>
    <property type="match status" value="1"/>
</dbReference>
<dbReference type="Proteomes" id="UP000644756">
    <property type="component" value="Unassembled WGS sequence"/>
</dbReference>
<dbReference type="FunFam" id="3.20.20.100:FF:000004">
    <property type="entry name" value="Oxidoreductase, aldo/keto reductase"/>
    <property type="match status" value="1"/>
</dbReference>
<gene>
    <name evidence="5" type="ORF">GCM10010916_07250</name>
</gene>